<evidence type="ECO:0000313" key="1">
    <source>
        <dbReference type="EMBL" id="QDV52192.1"/>
    </source>
</evidence>
<organism evidence="1 2">
    <name type="scientific">Gimesia fumaroli</name>
    <dbReference type="NCBI Taxonomy" id="2527976"/>
    <lineage>
        <taxon>Bacteria</taxon>
        <taxon>Pseudomonadati</taxon>
        <taxon>Planctomycetota</taxon>
        <taxon>Planctomycetia</taxon>
        <taxon>Planctomycetales</taxon>
        <taxon>Planctomycetaceae</taxon>
        <taxon>Gimesia</taxon>
    </lineage>
</organism>
<dbReference type="EMBL" id="CP037452">
    <property type="protein sequence ID" value="QDV52192.1"/>
    <property type="molecule type" value="Genomic_DNA"/>
</dbReference>
<reference evidence="1 2" key="1">
    <citation type="submission" date="2019-03" db="EMBL/GenBank/DDBJ databases">
        <title>Deep-cultivation of Planctomycetes and their phenomic and genomic characterization uncovers novel biology.</title>
        <authorList>
            <person name="Wiegand S."/>
            <person name="Jogler M."/>
            <person name="Boedeker C."/>
            <person name="Pinto D."/>
            <person name="Vollmers J."/>
            <person name="Rivas-Marin E."/>
            <person name="Kohn T."/>
            <person name="Peeters S.H."/>
            <person name="Heuer A."/>
            <person name="Rast P."/>
            <person name="Oberbeckmann S."/>
            <person name="Bunk B."/>
            <person name="Jeske O."/>
            <person name="Meyerdierks A."/>
            <person name="Storesund J.E."/>
            <person name="Kallscheuer N."/>
            <person name="Luecker S."/>
            <person name="Lage O.M."/>
            <person name="Pohl T."/>
            <person name="Merkel B.J."/>
            <person name="Hornburger P."/>
            <person name="Mueller R.-W."/>
            <person name="Bruemmer F."/>
            <person name="Labrenz M."/>
            <person name="Spormann A.M."/>
            <person name="Op den Camp H."/>
            <person name="Overmann J."/>
            <person name="Amann R."/>
            <person name="Jetten M.S.M."/>
            <person name="Mascher T."/>
            <person name="Medema M.H."/>
            <person name="Devos D.P."/>
            <person name="Kaster A.-K."/>
            <person name="Ovreas L."/>
            <person name="Rohde M."/>
            <person name="Galperin M.Y."/>
            <person name="Jogler C."/>
        </authorList>
    </citation>
    <scope>NUCLEOTIDE SEQUENCE [LARGE SCALE GENOMIC DNA]</scope>
    <source>
        <strain evidence="1 2">Enr17</strain>
    </source>
</reference>
<protein>
    <submittedName>
        <fullName evidence="1">Uncharacterized protein</fullName>
    </submittedName>
</protein>
<proteinExistence type="predicted"/>
<sequence>MPGAPGMIFSQTPPGSDFPVSYVGGFRCSPAATGRFVPEHLPGLKTNAGLNIPSEPVR</sequence>
<dbReference type="AlphaFoldDB" id="A0A518IGI1"/>
<gene>
    <name evidence="1" type="ORF">Enr17x_42520</name>
</gene>
<dbReference type="KEGG" id="gfm:Enr17x_42520"/>
<dbReference type="Proteomes" id="UP000318313">
    <property type="component" value="Chromosome"/>
</dbReference>
<accession>A0A518IGI1</accession>
<evidence type="ECO:0000313" key="2">
    <source>
        <dbReference type="Proteomes" id="UP000318313"/>
    </source>
</evidence>
<keyword evidence="2" id="KW-1185">Reference proteome</keyword>
<name>A0A518IGI1_9PLAN</name>